<evidence type="ECO:0000256" key="4">
    <source>
        <dbReference type="SAM" id="SignalP"/>
    </source>
</evidence>
<feature type="signal peptide" evidence="4">
    <location>
        <begin position="1"/>
        <end position="21"/>
    </location>
</feature>
<keyword evidence="4" id="KW-0732">Signal</keyword>
<keyword evidence="6" id="KW-0413">Isomerase</keyword>
<gene>
    <name evidence="6" type="ORF">SAMN05216600_10919</name>
</gene>
<feature type="domain" description="Cytochrome c" evidence="5">
    <location>
        <begin position="27"/>
        <end position="186"/>
    </location>
</feature>
<keyword evidence="3" id="KW-0349">Heme</keyword>
<dbReference type="EMBL" id="FOFP01000009">
    <property type="protein sequence ID" value="SEQ72195.1"/>
    <property type="molecule type" value="Genomic_DNA"/>
</dbReference>
<reference evidence="6 7" key="1">
    <citation type="submission" date="2016-10" db="EMBL/GenBank/DDBJ databases">
        <authorList>
            <person name="Varghese N."/>
            <person name="Submissions S."/>
        </authorList>
    </citation>
    <scope>NUCLEOTIDE SEQUENCE [LARGE SCALE GENOMIC DNA]</scope>
    <source>
        <strain evidence="6 7">CIP 109853</strain>
    </source>
</reference>
<dbReference type="Proteomes" id="UP000198512">
    <property type="component" value="Unassembled WGS sequence"/>
</dbReference>
<keyword evidence="1 3" id="KW-0479">Metal-binding</keyword>
<comment type="caution">
    <text evidence="6">The sequence shown here is derived from an EMBL/GenBank/DDBJ whole genome shotgun (WGS) entry which is preliminary data.</text>
</comment>
<dbReference type="InterPro" id="IPR010706">
    <property type="entry name" value="Fatty_acid_cis-trans_isomerase"/>
</dbReference>
<protein>
    <submittedName>
        <fullName evidence="6">Fatty acid cis/trans isomerase (CTI)</fullName>
    </submittedName>
</protein>
<evidence type="ECO:0000259" key="5">
    <source>
        <dbReference type="PROSITE" id="PS51007"/>
    </source>
</evidence>
<keyword evidence="2 3" id="KW-0408">Iron</keyword>
<evidence type="ECO:0000313" key="6">
    <source>
        <dbReference type="EMBL" id="SEQ72195.1"/>
    </source>
</evidence>
<evidence type="ECO:0000256" key="2">
    <source>
        <dbReference type="ARBA" id="ARBA00023004"/>
    </source>
</evidence>
<name>A0ABY1BF66_9PSED</name>
<dbReference type="GO" id="GO:0016853">
    <property type="term" value="F:isomerase activity"/>
    <property type="evidence" value="ECO:0007669"/>
    <property type="project" value="UniProtKB-KW"/>
</dbReference>
<evidence type="ECO:0000256" key="3">
    <source>
        <dbReference type="PROSITE-ProRule" id="PRU00433"/>
    </source>
</evidence>
<organism evidence="6 7">
    <name type="scientific">Pseudomonas cuatrocienegasensis</name>
    <dbReference type="NCBI Taxonomy" id="543360"/>
    <lineage>
        <taxon>Bacteria</taxon>
        <taxon>Pseudomonadati</taxon>
        <taxon>Pseudomonadota</taxon>
        <taxon>Gammaproteobacteria</taxon>
        <taxon>Pseudomonadales</taxon>
        <taxon>Pseudomonadaceae</taxon>
        <taxon>Pseudomonas</taxon>
    </lineage>
</organism>
<dbReference type="Pfam" id="PF06934">
    <property type="entry name" value="CTI"/>
    <property type="match status" value="1"/>
</dbReference>
<dbReference type="PROSITE" id="PS51007">
    <property type="entry name" value="CYTC"/>
    <property type="match status" value="1"/>
</dbReference>
<evidence type="ECO:0000313" key="7">
    <source>
        <dbReference type="Proteomes" id="UP000198512"/>
    </source>
</evidence>
<dbReference type="RefSeq" id="WP_083251687.1">
    <property type="nucleotide sequence ID" value="NZ_FOFP01000009.1"/>
</dbReference>
<dbReference type="InterPro" id="IPR009056">
    <property type="entry name" value="Cyt_c-like_dom"/>
</dbReference>
<evidence type="ECO:0000256" key="1">
    <source>
        <dbReference type="ARBA" id="ARBA00022723"/>
    </source>
</evidence>
<sequence>MPHPVWLSAVLALCASVSAFAADSVPSYSRDIQPIFTQNCVACHACYDAPCQLNLGSGEGAERGANPVPVYNGTRSAAQATTRLFLDAHGSEAWRRKGFHSVLEGQGSQPALMAQMLELGRTQPLPANAKLPDDLAIGIDRANSCALPGEFERFAAKQPLAGMPFAVTGLAEADYQTLQRWIAAGAPVDEQALQPSAVERRQIDAWEALLNAPGAREELVARWLYEHLFLAHLYMEGGEPGHFFQLVRSRTPSGQPLDPIATRRPNDDPGVEFYYRMVPVEGVIVHKTHITYPLSEQRLARVRSLFFAGDWQVDAVPGYGTQRRANPFETFAAIPVQARYQFMLDNAEYFVRTFIRGPVCRGQIATDVIRDNFWVLFQDPQHDLYLTDADYREAATPLLAMPGQLDDIGDLLGLWRSYRDKRNAYEKLRLDTYAEAPAPSWSHIWAGNDNALLSIFRQHDSASVRKGLIGAVPQTLWWMDYPLLERTYYQLVVNFDVFGNVSHQTQTRLYFDLIRNGAEQNFLRLMPAESRQGLLDDWYQNSGKLKLWLDYQGIDRKSPTALSLAPAAPTRDFVQQLLARYGGLNARPDPINRCTGAHCYREGLTPDEQAVEQSLSRLAAKPAAALRVIDQLPEATLLRVEFANGKRSIYSLLRNRAHSNVAFILGESLRYQPGLDTLTVYPGVLSSYPNFLFNVPAEQVPAFVDALEQARAAGSLEPLVERWGIRRTHPEFWRYFHDLSAYIRETEPVEAGVLDMNRYQNL</sequence>
<accession>A0ABY1BF66</accession>
<keyword evidence="7" id="KW-1185">Reference proteome</keyword>
<feature type="chain" id="PRO_5046720720" evidence="4">
    <location>
        <begin position="22"/>
        <end position="762"/>
    </location>
</feature>
<proteinExistence type="predicted"/>